<organism evidence="2 3">
    <name type="scientific">Cedecea neteri</name>
    <dbReference type="NCBI Taxonomy" id="158822"/>
    <lineage>
        <taxon>Bacteria</taxon>
        <taxon>Pseudomonadati</taxon>
        <taxon>Pseudomonadota</taxon>
        <taxon>Gammaproteobacteria</taxon>
        <taxon>Enterobacterales</taxon>
        <taxon>Enterobacteriaceae</taxon>
        <taxon>Cedecea</taxon>
    </lineage>
</organism>
<evidence type="ECO:0000313" key="2">
    <source>
        <dbReference type="EMBL" id="SQA99384.1"/>
    </source>
</evidence>
<dbReference type="PANTHER" id="PTHR40254">
    <property type="entry name" value="BLR0577 PROTEIN"/>
    <property type="match status" value="1"/>
</dbReference>
<reference evidence="2 3" key="1">
    <citation type="submission" date="2018-06" db="EMBL/GenBank/DDBJ databases">
        <authorList>
            <consortium name="Pathogen Informatics"/>
            <person name="Doyle S."/>
        </authorList>
    </citation>
    <scope>NUCLEOTIDE SEQUENCE [LARGE SCALE GENOMIC DNA]</scope>
    <source>
        <strain evidence="2 3">NCTC12120</strain>
    </source>
</reference>
<evidence type="ECO:0000313" key="3">
    <source>
        <dbReference type="Proteomes" id="UP000251197"/>
    </source>
</evidence>
<dbReference type="SUPFAM" id="SSF51971">
    <property type="entry name" value="Nucleotide-binding domain"/>
    <property type="match status" value="1"/>
</dbReference>
<evidence type="ECO:0000259" key="1">
    <source>
        <dbReference type="Pfam" id="PF13454"/>
    </source>
</evidence>
<dbReference type="InterPro" id="IPR038732">
    <property type="entry name" value="HpyO/CreE_NAD-binding"/>
</dbReference>
<gene>
    <name evidence="2" type="ORF">NCTC12120_03302</name>
</gene>
<dbReference type="EMBL" id="UAVU01000003">
    <property type="protein sequence ID" value="SQA99384.1"/>
    <property type="molecule type" value="Genomic_DNA"/>
</dbReference>
<dbReference type="Gene3D" id="3.40.50.720">
    <property type="entry name" value="NAD(P)-binding Rossmann-like Domain"/>
    <property type="match status" value="1"/>
</dbReference>
<dbReference type="InterPro" id="IPR052189">
    <property type="entry name" value="L-asp_N-monooxygenase_NS-form"/>
</dbReference>
<name>A0A2X2T4Y6_9ENTR</name>
<dbReference type="Pfam" id="PF13454">
    <property type="entry name" value="NAD_binding_9"/>
    <property type="match status" value="1"/>
</dbReference>
<dbReference type="Proteomes" id="UP000251197">
    <property type="component" value="Unassembled WGS sequence"/>
</dbReference>
<accession>A0A2X2T4Y6</accession>
<dbReference type="PANTHER" id="PTHR40254:SF1">
    <property type="entry name" value="BLR0577 PROTEIN"/>
    <property type="match status" value="1"/>
</dbReference>
<protein>
    <submittedName>
        <fullName evidence="2">Uncharacterized protein conserved in bacteria</fullName>
    </submittedName>
</protein>
<dbReference type="AlphaFoldDB" id="A0A2X2T4Y6"/>
<sequence length="60" mass="6552">MKKVAIIGAGPTGIYTLLALVKSTPPLAISIYEQAREAGIGMPYSNEENSRMMAGEYRQY</sequence>
<proteinExistence type="predicted"/>
<feature type="domain" description="FAD-dependent urate hydroxylase HpyO/Asp monooxygenase CreE-like FAD/NAD(P)-binding" evidence="1">
    <location>
        <begin position="5"/>
        <end position="52"/>
    </location>
</feature>